<dbReference type="GO" id="GO:0009308">
    <property type="term" value="P:amine metabolic process"/>
    <property type="evidence" value="ECO:0007669"/>
    <property type="project" value="UniProtKB-UniRule"/>
</dbReference>
<comment type="PTM">
    <text evidence="13 14">Topaquinone (TPQ) is generated by copper-dependent autoxidation of a specific tyrosyl residue.</text>
</comment>
<evidence type="ECO:0000256" key="6">
    <source>
        <dbReference type="ARBA" id="ARBA00022723"/>
    </source>
</evidence>
<keyword evidence="6 14" id="KW-0479">Metal-binding</keyword>
<dbReference type="PANTHER" id="PTHR10638:SF86">
    <property type="entry name" value="COPPER AMINE OXIDASE 1-RELATED"/>
    <property type="match status" value="1"/>
</dbReference>
<dbReference type="Pfam" id="PF01179">
    <property type="entry name" value="Cu_amine_oxid"/>
    <property type="match status" value="1"/>
</dbReference>
<keyword evidence="18" id="KW-1185">Reference proteome</keyword>
<evidence type="ECO:0000256" key="2">
    <source>
        <dbReference type="ARBA" id="ARBA00001936"/>
    </source>
</evidence>
<dbReference type="GO" id="GO:0048038">
    <property type="term" value="F:quinone binding"/>
    <property type="evidence" value="ECO:0007669"/>
    <property type="project" value="InterPro"/>
</dbReference>
<dbReference type="PANTHER" id="PTHR10638">
    <property type="entry name" value="COPPER AMINE OXIDASE"/>
    <property type="match status" value="1"/>
</dbReference>
<dbReference type="InterPro" id="IPR036460">
    <property type="entry name" value="Cu_amine_oxidase_C_sf"/>
</dbReference>
<evidence type="ECO:0000259" key="16">
    <source>
        <dbReference type="Pfam" id="PF02728"/>
    </source>
</evidence>
<keyword evidence="8 14" id="KW-0560">Oxidoreductase</keyword>
<evidence type="ECO:0000256" key="14">
    <source>
        <dbReference type="RuleBase" id="RU000672"/>
    </source>
</evidence>
<evidence type="ECO:0000313" key="17">
    <source>
        <dbReference type="EMBL" id="KAF9788018.1"/>
    </source>
</evidence>
<evidence type="ECO:0000256" key="3">
    <source>
        <dbReference type="ARBA" id="ARBA00001947"/>
    </source>
</evidence>
<keyword evidence="7 12" id="KW-0801">TPQ</keyword>
<evidence type="ECO:0000256" key="9">
    <source>
        <dbReference type="ARBA" id="ARBA00023008"/>
    </source>
</evidence>
<dbReference type="PROSITE" id="PS01164">
    <property type="entry name" value="COPPER_AMINE_OXID_1"/>
    <property type="match status" value="1"/>
</dbReference>
<evidence type="ECO:0000256" key="5">
    <source>
        <dbReference type="ARBA" id="ARBA00011738"/>
    </source>
</evidence>
<dbReference type="OrthoDB" id="5379943at2759"/>
<evidence type="ECO:0000256" key="1">
    <source>
        <dbReference type="ARBA" id="ARBA00001935"/>
    </source>
</evidence>
<dbReference type="Proteomes" id="UP000736335">
    <property type="component" value="Unassembled WGS sequence"/>
</dbReference>
<comment type="cofactor">
    <cofactor evidence="2">
        <name>Mn(2+)</name>
        <dbReference type="ChEBI" id="CHEBI:29035"/>
    </cofactor>
</comment>
<comment type="similarity">
    <text evidence="4 14">Belongs to the copper/topaquinone oxidase family.</text>
</comment>
<evidence type="ECO:0000256" key="10">
    <source>
        <dbReference type="ARBA" id="ARBA00023211"/>
    </source>
</evidence>
<dbReference type="GO" id="GO:0008131">
    <property type="term" value="F:primary methylamine oxidase activity"/>
    <property type="evidence" value="ECO:0007669"/>
    <property type="project" value="UniProtKB-EC"/>
</dbReference>
<comment type="caution">
    <text evidence="17">The sequence shown here is derived from an EMBL/GenBank/DDBJ whole genome shotgun (WGS) entry which is preliminary data.</text>
</comment>
<dbReference type="EC" id="1.4.3.-" evidence="14"/>
<keyword evidence="10" id="KW-0464">Manganese</keyword>
<gene>
    <name evidence="17" type="ORF">BJ322DRAFT_1046593</name>
</gene>
<dbReference type="GO" id="GO:0005507">
    <property type="term" value="F:copper ion binding"/>
    <property type="evidence" value="ECO:0007669"/>
    <property type="project" value="InterPro"/>
</dbReference>
<comment type="catalytic activity">
    <reaction evidence="11">
        <text>a primary methyl amine + O2 + H2O = an aldehyde + H2O2 + NH4(+)</text>
        <dbReference type="Rhea" id="RHEA:16153"/>
        <dbReference type="ChEBI" id="CHEBI:15377"/>
        <dbReference type="ChEBI" id="CHEBI:15379"/>
        <dbReference type="ChEBI" id="CHEBI:16240"/>
        <dbReference type="ChEBI" id="CHEBI:17478"/>
        <dbReference type="ChEBI" id="CHEBI:28938"/>
        <dbReference type="ChEBI" id="CHEBI:228804"/>
        <dbReference type="EC" id="1.4.3.21"/>
    </reaction>
</comment>
<proteinExistence type="inferred from homology"/>
<comment type="subunit">
    <text evidence="5">Homodimer.</text>
</comment>
<dbReference type="InterPro" id="IPR015798">
    <property type="entry name" value="Cu_amine_oxidase_C"/>
</dbReference>
<dbReference type="AlphaFoldDB" id="A0A9P6HIR4"/>
<dbReference type="SUPFAM" id="SSF54416">
    <property type="entry name" value="Amine oxidase N-terminal region"/>
    <property type="match status" value="2"/>
</dbReference>
<organism evidence="17 18">
    <name type="scientific">Thelephora terrestris</name>
    <dbReference type="NCBI Taxonomy" id="56493"/>
    <lineage>
        <taxon>Eukaryota</taxon>
        <taxon>Fungi</taxon>
        <taxon>Dikarya</taxon>
        <taxon>Basidiomycota</taxon>
        <taxon>Agaricomycotina</taxon>
        <taxon>Agaricomycetes</taxon>
        <taxon>Thelephorales</taxon>
        <taxon>Thelephoraceae</taxon>
        <taxon>Thelephora</taxon>
    </lineage>
</organism>
<dbReference type="InterPro" id="IPR049947">
    <property type="entry name" value="Cu_Am_Ox_Cu-bd"/>
</dbReference>
<evidence type="ECO:0000256" key="11">
    <source>
        <dbReference type="ARBA" id="ARBA00048032"/>
    </source>
</evidence>
<comment type="cofactor">
    <cofactor evidence="14">
        <name>Cu cation</name>
        <dbReference type="ChEBI" id="CHEBI:23378"/>
    </cofactor>
    <text evidence="14">Contains 1 topaquinone per subunit.</text>
</comment>
<evidence type="ECO:0000256" key="4">
    <source>
        <dbReference type="ARBA" id="ARBA00007983"/>
    </source>
</evidence>
<dbReference type="InterPro" id="IPR049948">
    <property type="entry name" value="Cu_Am_ox_TPQ-bd"/>
</dbReference>
<evidence type="ECO:0000313" key="18">
    <source>
        <dbReference type="Proteomes" id="UP000736335"/>
    </source>
</evidence>
<evidence type="ECO:0000256" key="8">
    <source>
        <dbReference type="ARBA" id="ARBA00023002"/>
    </source>
</evidence>
<comment type="cofactor">
    <cofactor evidence="3">
        <name>Zn(2+)</name>
        <dbReference type="ChEBI" id="CHEBI:29105"/>
    </cofactor>
</comment>
<evidence type="ECO:0000256" key="12">
    <source>
        <dbReference type="PIRSR" id="PIRSR600269-50"/>
    </source>
</evidence>
<feature type="domain" description="Copper amine oxidase catalytic" evidence="15">
    <location>
        <begin position="292"/>
        <end position="706"/>
    </location>
</feature>
<name>A0A9P6HIR4_9AGAM</name>
<evidence type="ECO:0000256" key="7">
    <source>
        <dbReference type="ARBA" id="ARBA00022772"/>
    </source>
</evidence>
<dbReference type="Pfam" id="PF02728">
    <property type="entry name" value="Cu_amine_oxidN3"/>
    <property type="match status" value="1"/>
</dbReference>
<protein>
    <recommendedName>
        <fullName evidence="14">Amine oxidase</fullName>
        <ecNumber evidence="14">1.4.3.-</ecNumber>
    </recommendedName>
</protein>
<dbReference type="FunFam" id="2.70.98.20:FF:000006">
    <property type="entry name" value="Amine oxidase"/>
    <property type="match status" value="1"/>
</dbReference>
<dbReference type="Gene3D" id="3.10.450.40">
    <property type="match status" value="2"/>
</dbReference>
<feature type="active site" description="Schiff-base intermediate with substrate; via topaquinone" evidence="12">
    <location>
        <position position="454"/>
    </location>
</feature>
<comment type="cofactor">
    <cofactor evidence="1">
        <name>Cu cation</name>
        <dbReference type="ChEBI" id="CHEBI:23378"/>
    </cofactor>
</comment>
<dbReference type="InterPro" id="IPR000269">
    <property type="entry name" value="Cu_amine_oxidase"/>
</dbReference>
<dbReference type="PROSITE" id="PS01165">
    <property type="entry name" value="COPPER_AMINE_OXID_2"/>
    <property type="match status" value="1"/>
</dbReference>
<evidence type="ECO:0000256" key="13">
    <source>
        <dbReference type="PIRSR" id="PIRSR600269-51"/>
    </source>
</evidence>
<dbReference type="EMBL" id="WIUZ02000004">
    <property type="protein sequence ID" value="KAF9788018.1"/>
    <property type="molecule type" value="Genomic_DNA"/>
</dbReference>
<feature type="domain" description="Copper amine oxidase N3-terminal" evidence="16">
    <location>
        <begin position="132"/>
        <end position="225"/>
    </location>
</feature>
<feature type="modified residue" description="2',4',5'-topaquinone" evidence="13">
    <location>
        <position position="454"/>
    </location>
</feature>
<dbReference type="InterPro" id="IPR016182">
    <property type="entry name" value="Cu_amine_oxidase_N-reg"/>
</dbReference>
<reference evidence="17" key="1">
    <citation type="journal article" date="2020" name="Nat. Commun.">
        <title>Large-scale genome sequencing of mycorrhizal fungi provides insights into the early evolution of symbiotic traits.</title>
        <authorList>
            <person name="Miyauchi S."/>
            <person name="Kiss E."/>
            <person name="Kuo A."/>
            <person name="Drula E."/>
            <person name="Kohler A."/>
            <person name="Sanchez-Garcia M."/>
            <person name="Morin E."/>
            <person name="Andreopoulos B."/>
            <person name="Barry K.W."/>
            <person name="Bonito G."/>
            <person name="Buee M."/>
            <person name="Carver A."/>
            <person name="Chen C."/>
            <person name="Cichocki N."/>
            <person name="Clum A."/>
            <person name="Culley D."/>
            <person name="Crous P.W."/>
            <person name="Fauchery L."/>
            <person name="Girlanda M."/>
            <person name="Hayes R.D."/>
            <person name="Keri Z."/>
            <person name="LaButti K."/>
            <person name="Lipzen A."/>
            <person name="Lombard V."/>
            <person name="Magnuson J."/>
            <person name="Maillard F."/>
            <person name="Murat C."/>
            <person name="Nolan M."/>
            <person name="Ohm R.A."/>
            <person name="Pangilinan J."/>
            <person name="Pereira M.F."/>
            <person name="Perotto S."/>
            <person name="Peter M."/>
            <person name="Pfister S."/>
            <person name="Riley R."/>
            <person name="Sitrit Y."/>
            <person name="Stielow J.B."/>
            <person name="Szollosi G."/>
            <person name="Zifcakova L."/>
            <person name="Stursova M."/>
            <person name="Spatafora J.W."/>
            <person name="Tedersoo L."/>
            <person name="Vaario L.M."/>
            <person name="Yamada A."/>
            <person name="Yan M."/>
            <person name="Wang P."/>
            <person name="Xu J."/>
            <person name="Bruns T."/>
            <person name="Baldrian P."/>
            <person name="Vilgalys R."/>
            <person name="Dunand C."/>
            <person name="Henrissat B."/>
            <person name="Grigoriev I.V."/>
            <person name="Hibbett D."/>
            <person name="Nagy L.G."/>
            <person name="Martin F.M."/>
        </authorList>
    </citation>
    <scope>NUCLEOTIDE SEQUENCE</scope>
    <source>
        <strain evidence="17">UH-Tt-Lm1</strain>
    </source>
</reference>
<dbReference type="InterPro" id="IPR015802">
    <property type="entry name" value="Cu_amine_oxidase_N3"/>
</dbReference>
<keyword evidence="9 14" id="KW-0186">Copper</keyword>
<accession>A0A9P6HIR4</accession>
<evidence type="ECO:0000259" key="15">
    <source>
        <dbReference type="Pfam" id="PF01179"/>
    </source>
</evidence>
<sequence>MADKLRGTASAVKASASPLKKHIHPLDPLDPDEIIAASRAVQLYAAQKLSIKALRFLVCNLLPPPKKQVLAYLGIPLITGQEPDARPGELPRKAEVDFIDLLTGFAYNLVLTLGGSGWAVESVEKLPAGSQPQISPDELLECEKIIKADPEIQRLAKEVGIEPHQIYADGWAIGYDERFPLAARILQGFCFARYSEHENLYAHPLDFIPVVDIGVGKVIHIDFPPHYTYVNKEEKLHMLSTTTTAPYPLDVTALDHSNRGRIPPPTERFDLFPDLIVENDNNFKLRDDLKPLHIIQPEGVSFQVNGHEVMWQKWKMHISFSHREGIALSTITYNDDGVIRPILYRLSLAEMVVPYAAPEYPHSRKFAFDVGEYGLGTMANELALGCDCLGQIHYLPGAYVNNSGQAVIIKNVICIHEEDAGVLWKHSDYRTGGRSKAARARRLVVSMVCTLANYEYVWNYHFYQDGSIDFEIKLTGVLQTYIAREDEPNPYGTTIAPKINAQYHQHIFSLRVDPMVDGLANSVLETDVIPSPAPVGSPENFAGNAFTTRNQVLKLEGSRDYDWVVDRRWKVINTNRSHYASGEYTGYGIHFKGAALPLLAKEGSWVAQRAKFASKPLWVVKDKETEKGTERMWPSGKYVPQSRGEVDDSIGKWVEGKASVENEDVVLFITVGVTHIPRPEDFPVMPVETLKVSFRPQSFFKINPAMDVPEAKDTRSVLVSGGESCSSCD</sequence>
<dbReference type="SUPFAM" id="SSF49998">
    <property type="entry name" value="Amine oxidase catalytic domain"/>
    <property type="match status" value="1"/>
</dbReference>
<feature type="active site" description="Proton acceptor" evidence="12">
    <location>
        <position position="369"/>
    </location>
</feature>
<dbReference type="Gene3D" id="2.70.98.20">
    <property type="entry name" value="Copper amine oxidase, catalytic domain"/>
    <property type="match status" value="1"/>
</dbReference>
<reference evidence="17" key="2">
    <citation type="submission" date="2020-11" db="EMBL/GenBank/DDBJ databases">
        <authorList>
            <consortium name="DOE Joint Genome Institute"/>
            <person name="Kuo A."/>
            <person name="Miyauchi S."/>
            <person name="Kiss E."/>
            <person name="Drula E."/>
            <person name="Kohler A."/>
            <person name="Sanchez-Garcia M."/>
            <person name="Andreopoulos B."/>
            <person name="Barry K.W."/>
            <person name="Bonito G."/>
            <person name="Buee M."/>
            <person name="Carver A."/>
            <person name="Chen C."/>
            <person name="Cichocki N."/>
            <person name="Clum A."/>
            <person name="Culley D."/>
            <person name="Crous P.W."/>
            <person name="Fauchery L."/>
            <person name="Girlanda M."/>
            <person name="Hayes R."/>
            <person name="Keri Z."/>
            <person name="Labutti K."/>
            <person name="Lipzen A."/>
            <person name="Lombard V."/>
            <person name="Magnuson J."/>
            <person name="Maillard F."/>
            <person name="Morin E."/>
            <person name="Murat C."/>
            <person name="Nolan M."/>
            <person name="Ohm R."/>
            <person name="Pangilinan J."/>
            <person name="Pereira M."/>
            <person name="Perotto S."/>
            <person name="Peter M."/>
            <person name="Riley R."/>
            <person name="Sitrit Y."/>
            <person name="Stielow B."/>
            <person name="Szollosi G."/>
            <person name="Zifcakova L."/>
            <person name="Stursova M."/>
            <person name="Spatafora J.W."/>
            <person name="Tedersoo L."/>
            <person name="Vaario L.-M."/>
            <person name="Yamada A."/>
            <person name="Yan M."/>
            <person name="Wang P."/>
            <person name="Xu J."/>
            <person name="Bruns T."/>
            <person name="Baldrian P."/>
            <person name="Vilgalys R."/>
            <person name="Henrissat B."/>
            <person name="Grigoriev I.V."/>
            <person name="Hibbett D."/>
            <person name="Nagy L.G."/>
            <person name="Martin F.M."/>
        </authorList>
    </citation>
    <scope>NUCLEOTIDE SEQUENCE</scope>
    <source>
        <strain evidence="17">UH-Tt-Lm1</strain>
    </source>
</reference>